<dbReference type="Pfam" id="PF07715">
    <property type="entry name" value="Plug"/>
    <property type="match status" value="1"/>
</dbReference>
<protein>
    <submittedName>
        <fullName evidence="13">TonB-linked outer membrane protein, SusC/RagA family</fullName>
    </submittedName>
</protein>
<evidence type="ECO:0000259" key="12">
    <source>
        <dbReference type="Pfam" id="PF07715"/>
    </source>
</evidence>
<dbReference type="GO" id="GO:0009279">
    <property type="term" value="C:cell outer membrane"/>
    <property type="evidence" value="ECO:0007669"/>
    <property type="project" value="UniProtKB-SubCell"/>
</dbReference>
<dbReference type="InterPro" id="IPR000531">
    <property type="entry name" value="Beta-barrel_TonB"/>
</dbReference>
<gene>
    <name evidence="13" type="ORF">SAMN04488513_104263</name>
</gene>
<dbReference type="Gene3D" id="2.60.40.1120">
    <property type="entry name" value="Carboxypeptidase-like, regulatory domain"/>
    <property type="match status" value="1"/>
</dbReference>
<evidence type="ECO:0000256" key="5">
    <source>
        <dbReference type="ARBA" id="ARBA00023077"/>
    </source>
</evidence>
<dbReference type="SUPFAM" id="SSF49464">
    <property type="entry name" value="Carboxypeptidase regulatory domain-like"/>
    <property type="match status" value="1"/>
</dbReference>
<keyword evidence="5 9" id="KW-0798">TonB box</keyword>
<dbReference type="InterPro" id="IPR023996">
    <property type="entry name" value="TonB-dep_OMP_SusC/RagA"/>
</dbReference>
<evidence type="ECO:0000256" key="9">
    <source>
        <dbReference type="RuleBase" id="RU003357"/>
    </source>
</evidence>
<dbReference type="STRING" id="192903.SAMN04488513_104263"/>
<dbReference type="SUPFAM" id="SSF56935">
    <property type="entry name" value="Porins"/>
    <property type="match status" value="1"/>
</dbReference>
<keyword evidence="6 8" id="KW-0472">Membrane</keyword>
<dbReference type="NCBIfam" id="TIGR04056">
    <property type="entry name" value="OMP_RagA_SusC"/>
    <property type="match status" value="1"/>
</dbReference>
<dbReference type="InterPro" id="IPR012910">
    <property type="entry name" value="Plug_dom"/>
</dbReference>
<keyword evidence="14" id="KW-1185">Reference proteome</keyword>
<dbReference type="Gene3D" id="2.40.170.20">
    <property type="entry name" value="TonB-dependent receptor, beta-barrel domain"/>
    <property type="match status" value="1"/>
</dbReference>
<dbReference type="InterPro" id="IPR036942">
    <property type="entry name" value="Beta-barrel_TonB_sf"/>
</dbReference>
<evidence type="ECO:0000256" key="10">
    <source>
        <dbReference type="SAM" id="SignalP"/>
    </source>
</evidence>
<feature type="signal peptide" evidence="10">
    <location>
        <begin position="1"/>
        <end position="33"/>
    </location>
</feature>
<sequence>MSCMERKSHCFKRIKGNLVLFPLLLLFCMAVNAQEEITVTGKVTDELDGPLPGASVIEKGTTNGTSTDFDGKYTLRVSGPDAVLLISYIGYGTQEIPLNGMTVANTQMEPNASNLDEVVLVGYGSQKRSDVTGAVASANLEAFEESPNTNIGQSLQGTVPGLNVGQVNSAGSTPEITIRGQVSLNGSQSVLIVLDGIQYNGSLSSINPNDIESIDVLKDVSSTAVYGAQAANGVILITSKGGKRNQKPRISVSSSYATLQPTVSNRPLRRAEYIDHINMQLYDLRFLAPDYTTPNPDYVSYFEPGQGINANFELQSDTNPGEFSENDYDWWGEGTQTGFVQQNEVSIAGASESTSYLISLGLTEQEGIINNDDFSRRSIRVNLDTDVSKGWKVGIQTFGSFVKQDGDEPFLSQLRNFSPLLVPYDEEGNLIPNPAGTIESNPFLGQNTQDYERKDYFFANIYSEVDLPFVKGLTYRVNFGNNYRIEKRYGSSIYGAGLTGDAGKDIRFYRDYTLDNLLNYNRIFGKHDVSATLLYGAIERKDERTNAYSSGFDRLSLGYNDLSVGAIPIISSSAFTETLNYQMLRANYKFDNRYILTGTIRRDGFSGFAANEKTAYFPSGALGWIASNENFLKDSDWVDNLKIRASYGIAGNQTGRYTSLARLGTRAAYVFGDGGGPAFGQELTSLANPNLRWEKTAGLNVGVDFSLFANRLNGSVDAYKNITDDLLFSVRIPYLTGFSNIQTNVGKIQNTGLEVTLNGDIVRNDNFTWSATANYATNKNKILALTGEDADGDGVEDDLIQSGLFIGESINAIYDYEVDGIYQIGDDIPDGYGIGNYRVVDQNGDGLITQADDRKIIGTRDPSYAVSLLNTFKYKNLSFSFFLNSIQGKDGHYISRNDNALYRNANTLYQNVVSGIDYWSPQNPDGLNAMAPNRPGIAGTRYENRSFVRLQDVNLRYSFGQEVLEKIGLAELSIFISGKNLATWTDWNGFDPEYQDSSNNVYGVGLSVGGRPVLKGYSMGLNVSF</sequence>
<dbReference type="Pfam" id="PF00593">
    <property type="entry name" value="TonB_dep_Rec_b-barrel"/>
    <property type="match status" value="1"/>
</dbReference>
<feature type="domain" description="TonB-dependent receptor plug" evidence="12">
    <location>
        <begin position="128"/>
        <end position="234"/>
    </location>
</feature>
<feature type="chain" id="PRO_5013065024" evidence="10">
    <location>
        <begin position="34"/>
        <end position="1025"/>
    </location>
</feature>
<dbReference type="InterPro" id="IPR037066">
    <property type="entry name" value="Plug_dom_sf"/>
</dbReference>
<feature type="domain" description="TonB-dependent receptor-like beta-barrel" evidence="11">
    <location>
        <begin position="412"/>
        <end position="801"/>
    </location>
</feature>
<evidence type="ECO:0000313" key="13">
    <source>
        <dbReference type="EMBL" id="SHJ42213.1"/>
    </source>
</evidence>
<dbReference type="EMBL" id="FQYU01000004">
    <property type="protein sequence ID" value="SHJ42213.1"/>
    <property type="molecule type" value="Genomic_DNA"/>
</dbReference>
<keyword evidence="10" id="KW-0732">Signal</keyword>
<evidence type="ECO:0000256" key="6">
    <source>
        <dbReference type="ARBA" id="ARBA00023136"/>
    </source>
</evidence>
<evidence type="ECO:0000313" key="14">
    <source>
        <dbReference type="Proteomes" id="UP000184543"/>
    </source>
</evidence>
<comment type="subcellular location">
    <subcellularLocation>
        <location evidence="1 8">Cell outer membrane</location>
        <topology evidence="1 8">Multi-pass membrane protein</topology>
    </subcellularLocation>
</comment>
<name>A0A1M6J682_9FLAO</name>
<reference evidence="14" key="1">
    <citation type="submission" date="2016-11" db="EMBL/GenBank/DDBJ databases">
        <authorList>
            <person name="Varghese N."/>
            <person name="Submissions S."/>
        </authorList>
    </citation>
    <scope>NUCLEOTIDE SEQUENCE [LARGE SCALE GENOMIC DNA]</scope>
    <source>
        <strain evidence="14">DSM 19858</strain>
    </source>
</reference>
<dbReference type="Gene3D" id="2.170.130.10">
    <property type="entry name" value="TonB-dependent receptor, plug domain"/>
    <property type="match status" value="1"/>
</dbReference>
<keyword evidence="2 8" id="KW-0813">Transport</keyword>
<dbReference type="PROSITE" id="PS52016">
    <property type="entry name" value="TONB_DEPENDENT_REC_3"/>
    <property type="match status" value="1"/>
</dbReference>
<dbReference type="InterPro" id="IPR008969">
    <property type="entry name" value="CarboxyPept-like_regulatory"/>
</dbReference>
<keyword evidence="3 8" id="KW-1134">Transmembrane beta strand</keyword>
<evidence type="ECO:0000256" key="3">
    <source>
        <dbReference type="ARBA" id="ARBA00022452"/>
    </source>
</evidence>
<dbReference type="Pfam" id="PF13715">
    <property type="entry name" value="CarbopepD_reg_2"/>
    <property type="match status" value="1"/>
</dbReference>
<evidence type="ECO:0000256" key="7">
    <source>
        <dbReference type="ARBA" id="ARBA00023237"/>
    </source>
</evidence>
<accession>A0A1M6J682</accession>
<keyword evidence="4 8" id="KW-0812">Transmembrane</keyword>
<proteinExistence type="inferred from homology"/>
<dbReference type="InterPro" id="IPR023997">
    <property type="entry name" value="TonB-dep_OMP_SusC/RagA_CS"/>
</dbReference>
<dbReference type="AlphaFoldDB" id="A0A1M6J682"/>
<comment type="similarity">
    <text evidence="8 9">Belongs to the TonB-dependent receptor family.</text>
</comment>
<evidence type="ECO:0000256" key="4">
    <source>
        <dbReference type="ARBA" id="ARBA00022692"/>
    </source>
</evidence>
<evidence type="ECO:0000259" key="11">
    <source>
        <dbReference type="Pfam" id="PF00593"/>
    </source>
</evidence>
<dbReference type="InterPro" id="IPR039426">
    <property type="entry name" value="TonB-dep_rcpt-like"/>
</dbReference>
<evidence type="ECO:0000256" key="8">
    <source>
        <dbReference type="PROSITE-ProRule" id="PRU01360"/>
    </source>
</evidence>
<dbReference type="NCBIfam" id="TIGR04057">
    <property type="entry name" value="SusC_RagA_signa"/>
    <property type="match status" value="1"/>
</dbReference>
<dbReference type="Proteomes" id="UP000184543">
    <property type="component" value="Unassembled WGS sequence"/>
</dbReference>
<organism evidence="13 14">
    <name type="scientific">Pseudozobellia thermophila</name>
    <dbReference type="NCBI Taxonomy" id="192903"/>
    <lineage>
        <taxon>Bacteria</taxon>
        <taxon>Pseudomonadati</taxon>
        <taxon>Bacteroidota</taxon>
        <taxon>Flavobacteriia</taxon>
        <taxon>Flavobacteriales</taxon>
        <taxon>Flavobacteriaceae</taxon>
        <taxon>Pseudozobellia</taxon>
    </lineage>
</organism>
<evidence type="ECO:0000256" key="1">
    <source>
        <dbReference type="ARBA" id="ARBA00004571"/>
    </source>
</evidence>
<keyword evidence="7 8" id="KW-0998">Cell outer membrane</keyword>
<evidence type="ECO:0000256" key="2">
    <source>
        <dbReference type="ARBA" id="ARBA00022448"/>
    </source>
</evidence>